<evidence type="ECO:0000256" key="1">
    <source>
        <dbReference type="ARBA" id="ARBA00007734"/>
    </source>
</evidence>
<dbReference type="InterPro" id="IPR023346">
    <property type="entry name" value="Lysozyme-like_dom_sf"/>
</dbReference>
<dbReference type="SUPFAM" id="SSF53955">
    <property type="entry name" value="Lysozyme-like"/>
    <property type="match status" value="1"/>
</dbReference>
<dbReference type="CDD" id="cd16894">
    <property type="entry name" value="MltD-like"/>
    <property type="match status" value="1"/>
</dbReference>
<dbReference type="InterPro" id="IPR018392">
    <property type="entry name" value="LysM"/>
</dbReference>
<evidence type="ECO:0000313" key="4">
    <source>
        <dbReference type="Proteomes" id="UP000660708"/>
    </source>
</evidence>
<accession>A0A8I0MTE3</accession>
<dbReference type="PROSITE" id="PS00922">
    <property type="entry name" value="TRANSGLYCOSYLASE"/>
    <property type="match status" value="1"/>
</dbReference>
<dbReference type="PANTHER" id="PTHR33734:SF22">
    <property type="entry name" value="MEMBRANE-BOUND LYTIC MUREIN TRANSGLYCOSYLASE D"/>
    <property type="match status" value="1"/>
</dbReference>
<dbReference type="Proteomes" id="UP000660708">
    <property type="component" value="Unassembled WGS sequence"/>
</dbReference>
<dbReference type="AlphaFoldDB" id="A0A8I0MTE3"/>
<dbReference type="EMBL" id="AQHF01000019">
    <property type="protein sequence ID" value="MBE0345072.1"/>
    <property type="molecule type" value="Genomic_DNA"/>
</dbReference>
<dbReference type="GO" id="GO:0008932">
    <property type="term" value="F:lytic endotransglycosylase activity"/>
    <property type="evidence" value="ECO:0007669"/>
    <property type="project" value="TreeGrafter"/>
</dbReference>
<dbReference type="GO" id="GO:0016020">
    <property type="term" value="C:membrane"/>
    <property type="evidence" value="ECO:0007669"/>
    <property type="project" value="InterPro"/>
</dbReference>
<dbReference type="GO" id="GO:0000270">
    <property type="term" value="P:peptidoglycan metabolic process"/>
    <property type="evidence" value="ECO:0007669"/>
    <property type="project" value="InterPro"/>
</dbReference>
<dbReference type="Pfam" id="PF01464">
    <property type="entry name" value="SLT"/>
    <property type="match status" value="1"/>
</dbReference>
<proteinExistence type="inferred from homology"/>
<reference evidence="3 4" key="1">
    <citation type="submission" date="2015-06" db="EMBL/GenBank/DDBJ databases">
        <title>Genome sequence of Pseudoalteromonas peptidolytica.</title>
        <authorList>
            <person name="Xie B.-B."/>
            <person name="Rong J.-C."/>
            <person name="Qin Q.-L."/>
            <person name="Zhang Y.-Z."/>
        </authorList>
    </citation>
    <scope>NUCLEOTIDE SEQUENCE [LARGE SCALE GENOMIC DNA]</scope>
    <source>
        <strain evidence="3 4">F12-50-A1</strain>
    </source>
</reference>
<evidence type="ECO:0000259" key="2">
    <source>
        <dbReference type="PROSITE" id="PS51782"/>
    </source>
</evidence>
<dbReference type="Pfam" id="PF01476">
    <property type="entry name" value="LysM"/>
    <property type="match status" value="2"/>
</dbReference>
<dbReference type="CDD" id="cd00118">
    <property type="entry name" value="LysM"/>
    <property type="match status" value="2"/>
</dbReference>
<dbReference type="SUPFAM" id="SSF54106">
    <property type="entry name" value="LysM domain"/>
    <property type="match status" value="2"/>
</dbReference>
<protein>
    <submittedName>
        <fullName evidence="3">Membrane-bound lytic murein transglycosylase D</fullName>
    </submittedName>
</protein>
<dbReference type="InterPro" id="IPR008258">
    <property type="entry name" value="Transglycosylase_SLT_dom_1"/>
</dbReference>
<dbReference type="PANTHER" id="PTHR33734">
    <property type="entry name" value="LYSM DOMAIN-CONTAINING GPI-ANCHORED PROTEIN 2"/>
    <property type="match status" value="1"/>
</dbReference>
<comment type="caution">
    <text evidence="3">The sequence shown here is derived from an EMBL/GenBank/DDBJ whole genome shotgun (WGS) entry which is preliminary data.</text>
</comment>
<feature type="domain" description="LysM" evidence="2">
    <location>
        <begin position="399"/>
        <end position="443"/>
    </location>
</feature>
<organism evidence="3 4">
    <name type="scientific">Pseudoalteromonas peptidolytica F12-50-A1</name>
    <dbReference type="NCBI Taxonomy" id="1315280"/>
    <lineage>
        <taxon>Bacteria</taxon>
        <taxon>Pseudomonadati</taxon>
        <taxon>Pseudomonadota</taxon>
        <taxon>Gammaproteobacteria</taxon>
        <taxon>Alteromonadales</taxon>
        <taxon>Pseudoalteromonadaceae</taxon>
        <taxon>Pseudoalteromonas</taxon>
    </lineage>
</organism>
<sequence>MVTLSGCKSSSSVQVSRQAILSALTQVPVVPAKQPEASPEPKVITPKKNISSTHEDDLWQYVRHRLSFNTASHPRLDKRIKWYLSQPNYLQVVNQRAVPYFYHVVNKVESKGLPMEIALLPFVESDFRPKAKSTQNAVGVWQLVDATAYHFGIKKDKWYDGRQDVLASTDVALEYLLYLHQRFNGDWLHALAAYNSGEGRVKKAIAKNKKAGKPTHFWHLKLPKETAEYVPKLLALSHLLKTAPSDFTIPSLPNHATTSVLDIGQQFDIGQLAKLSGIDKREIYALNQGFLKHRSSPSGPHVVLLPLPQKALLQSAFFRDNFSHGYTVKANDTLYRIALNAGMSVTALKALNNKTSNLIRVGETLRISKNTAQQQWLIDHEISPYIKEIEAKPLPQRAHHHTVKTGESLWTISRRYNVAVKDLLNWNSLTAQTLIKPGKVLTLLLPAVDMQQHQQEPLPPAPVNRVKVIQSLLRHGKPLANEEPN</sequence>
<dbReference type="Gene3D" id="3.10.350.10">
    <property type="entry name" value="LysM domain"/>
    <property type="match status" value="2"/>
</dbReference>
<evidence type="ECO:0000313" key="3">
    <source>
        <dbReference type="EMBL" id="MBE0345072.1"/>
    </source>
</evidence>
<comment type="similarity">
    <text evidence="1">Belongs to the transglycosylase Slt family.</text>
</comment>
<name>A0A8I0MTE3_9GAMM</name>
<dbReference type="InterPro" id="IPR000189">
    <property type="entry name" value="Transglyc_AS"/>
</dbReference>
<feature type="domain" description="LysM" evidence="2">
    <location>
        <begin position="324"/>
        <end position="367"/>
    </location>
</feature>
<dbReference type="SMART" id="SM00257">
    <property type="entry name" value="LysM"/>
    <property type="match status" value="2"/>
</dbReference>
<keyword evidence="4" id="KW-1185">Reference proteome</keyword>
<dbReference type="Gene3D" id="1.10.530.10">
    <property type="match status" value="1"/>
</dbReference>
<gene>
    <name evidence="3" type="primary">mltD</name>
    <name evidence="3" type="ORF">PPEP_a3417</name>
</gene>
<dbReference type="PROSITE" id="PS51782">
    <property type="entry name" value="LYSM"/>
    <property type="match status" value="2"/>
</dbReference>
<dbReference type="InterPro" id="IPR036779">
    <property type="entry name" value="LysM_dom_sf"/>
</dbReference>